<protein>
    <recommendedName>
        <fullName evidence="5">Ig-like domain-containing protein</fullName>
    </recommendedName>
</protein>
<organism evidence="3 4">
    <name type="scientific">Streptomyces gamaensis</name>
    <dbReference type="NCBI Taxonomy" id="1763542"/>
    <lineage>
        <taxon>Bacteria</taxon>
        <taxon>Bacillati</taxon>
        <taxon>Actinomycetota</taxon>
        <taxon>Actinomycetes</taxon>
        <taxon>Kitasatosporales</taxon>
        <taxon>Streptomycetaceae</taxon>
        <taxon>Streptomyces</taxon>
    </lineage>
</organism>
<feature type="signal peptide" evidence="2">
    <location>
        <begin position="1"/>
        <end position="19"/>
    </location>
</feature>
<feature type="chain" id="PRO_5045496539" description="Ig-like domain-containing protein" evidence="2">
    <location>
        <begin position="20"/>
        <end position="227"/>
    </location>
</feature>
<gene>
    <name evidence="3" type="ORF">ACFP1Z_07630</name>
</gene>
<dbReference type="RefSeq" id="WP_390315145.1">
    <property type="nucleotide sequence ID" value="NZ_JBHSPB010000004.1"/>
</dbReference>
<feature type="region of interest" description="Disordered" evidence="1">
    <location>
        <begin position="72"/>
        <end position="106"/>
    </location>
</feature>
<feature type="compositionally biased region" description="Polar residues" evidence="1">
    <location>
        <begin position="76"/>
        <end position="94"/>
    </location>
</feature>
<accession>A0ABW0YWY0</accession>
<evidence type="ECO:0000256" key="2">
    <source>
        <dbReference type="SAM" id="SignalP"/>
    </source>
</evidence>
<dbReference type="Proteomes" id="UP001596083">
    <property type="component" value="Unassembled WGS sequence"/>
</dbReference>
<evidence type="ECO:0000313" key="4">
    <source>
        <dbReference type="Proteomes" id="UP001596083"/>
    </source>
</evidence>
<sequence>MTVRRVRTRALVASGAALAATAALTLTATGSADARTLDAGSTTVGPAGHSFAATLNGSASFQAGSVTVTCSVSSSQPGNGNNQIPAAPGNTNPSGPVASPINPPTYSNCSTSMPGVSASIATSGTWGVSMQNGSPVTATLTVPTGGLVLQTSGIATCTVTAAPSGPASFAATFTNGAPSQITVTDAVVPVTVTGGMGCPTSATSSTFNAVYDVTDTTDSSQQITVGS</sequence>
<name>A0ABW0YWY0_9ACTN</name>
<reference evidence="4" key="1">
    <citation type="journal article" date="2019" name="Int. J. Syst. Evol. Microbiol.">
        <title>The Global Catalogue of Microorganisms (GCM) 10K type strain sequencing project: providing services to taxonomists for standard genome sequencing and annotation.</title>
        <authorList>
            <consortium name="The Broad Institute Genomics Platform"/>
            <consortium name="The Broad Institute Genome Sequencing Center for Infectious Disease"/>
            <person name="Wu L."/>
            <person name="Ma J."/>
        </authorList>
    </citation>
    <scope>NUCLEOTIDE SEQUENCE [LARGE SCALE GENOMIC DNA]</scope>
    <source>
        <strain evidence="4">CGMCC 4.7304</strain>
    </source>
</reference>
<dbReference type="EMBL" id="JBHSPB010000004">
    <property type="protein sequence ID" value="MFC5720037.1"/>
    <property type="molecule type" value="Genomic_DNA"/>
</dbReference>
<evidence type="ECO:0000256" key="1">
    <source>
        <dbReference type="SAM" id="MobiDB-lite"/>
    </source>
</evidence>
<keyword evidence="2" id="KW-0732">Signal</keyword>
<evidence type="ECO:0008006" key="5">
    <source>
        <dbReference type="Google" id="ProtNLM"/>
    </source>
</evidence>
<evidence type="ECO:0000313" key="3">
    <source>
        <dbReference type="EMBL" id="MFC5720037.1"/>
    </source>
</evidence>
<comment type="caution">
    <text evidence="3">The sequence shown here is derived from an EMBL/GenBank/DDBJ whole genome shotgun (WGS) entry which is preliminary data.</text>
</comment>
<proteinExistence type="predicted"/>
<keyword evidence="4" id="KW-1185">Reference proteome</keyword>